<evidence type="ECO:0000256" key="4">
    <source>
        <dbReference type="ARBA" id="ARBA00023040"/>
    </source>
</evidence>
<keyword evidence="7" id="KW-0807">Transducer</keyword>
<keyword evidence="5 8" id="KW-0472">Membrane</keyword>
<evidence type="ECO:0000256" key="2">
    <source>
        <dbReference type="ARBA" id="ARBA00022692"/>
    </source>
</evidence>
<name>A0A815EEL4_ADIRI</name>
<feature type="transmembrane region" description="Helical" evidence="8">
    <location>
        <begin position="35"/>
        <end position="59"/>
    </location>
</feature>
<dbReference type="Proteomes" id="UP000663828">
    <property type="component" value="Unassembled WGS sequence"/>
</dbReference>
<feature type="transmembrane region" description="Helical" evidence="8">
    <location>
        <begin position="282"/>
        <end position="306"/>
    </location>
</feature>
<keyword evidence="4" id="KW-0297">G-protein coupled receptor</keyword>
<evidence type="ECO:0000259" key="9">
    <source>
        <dbReference type="PROSITE" id="PS50262"/>
    </source>
</evidence>
<dbReference type="OrthoDB" id="9990906at2759"/>
<evidence type="ECO:0000313" key="10">
    <source>
        <dbReference type="EMBL" id="CAF0889949.1"/>
    </source>
</evidence>
<evidence type="ECO:0000256" key="7">
    <source>
        <dbReference type="ARBA" id="ARBA00023224"/>
    </source>
</evidence>
<dbReference type="GO" id="GO:0005886">
    <property type="term" value="C:plasma membrane"/>
    <property type="evidence" value="ECO:0007669"/>
    <property type="project" value="TreeGrafter"/>
</dbReference>
<evidence type="ECO:0000256" key="5">
    <source>
        <dbReference type="ARBA" id="ARBA00023136"/>
    </source>
</evidence>
<dbReference type="PANTHER" id="PTHR24243">
    <property type="entry name" value="G-PROTEIN COUPLED RECEPTOR"/>
    <property type="match status" value="1"/>
</dbReference>
<dbReference type="Gene3D" id="1.20.1070.10">
    <property type="entry name" value="Rhodopsin 7-helix transmembrane proteins"/>
    <property type="match status" value="1"/>
</dbReference>
<accession>A0A815EEL4</accession>
<keyword evidence="6" id="KW-0675">Receptor</keyword>
<evidence type="ECO:0000313" key="12">
    <source>
        <dbReference type="Proteomes" id="UP000663828"/>
    </source>
</evidence>
<dbReference type="PRINTS" id="PR00237">
    <property type="entry name" value="GPCRRHODOPSN"/>
</dbReference>
<comment type="caution">
    <text evidence="11">The sequence shown here is derived from an EMBL/GenBank/DDBJ whole genome shotgun (WGS) entry which is preliminary data.</text>
</comment>
<dbReference type="PANTHER" id="PTHR24243:SF230">
    <property type="entry name" value="G-PROTEIN COUPLED RECEPTORS FAMILY 1 PROFILE DOMAIN-CONTAINING PROTEIN"/>
    <property type="match status" value="1"/>
</dbReference>
<comment type="subcellular location">
    <subcellularLocation>
        <location evidence="1">Membrane</location>
        <topology evidence="1">Multi-pass membrane protein</topology>
    </subcellularLocation>
</comment>
<dbReference type="GO" id="GO:0004930">
    <property type="term" value="F:G protein-coupled receptor activity"/>
    <property type="evidence" value="ECO:0007669"/>
    <property type="project" value="UniProtKB-KW"/>
</dbReference>
<dbReference type="EMBL" id="CAJNOJ010000030">
    <property type="protein sequence ID" value="CAF0889949.1"/>
    <property type="molecule type" value="Genomic_DNA"/>
</dbReference>
<evidence type="ECO:0000256" key="1">
    <source>
        <dbReference type="ARBA" id="ARBA00004141"/>
    </source>
</evidence>
<keyword evidence="12" id="KW-1185">Reference proteome</keyword>
<feature type="transmembrane region" description="Helical" evidence="8">
    <location>
        <begin position="199"/>
        <end position="222"/>
    </location>
</feature>
<protein>
    <recommendedName>
        <fullName evidence="9">G-protein coupled receptors family 1 profile domain-containing protein</fullName>
    </recommendedName>
</protein>
<sequence>MGNTPNFCRNVTLIQNVTSYEVLSQCWPEKRMADALRLCLPLIILPISLINNSLSYFALRSRQMRGTSTAFFMLVLSVLDPLVLLTKNLVYFPVFIPANIISCKILYFLIYVLGYTNVWLLVIMTIDKFFAVWFPLKASYFCTISRAKYTCIVLFFLTSIISFHHFWTITSLTHPQNVKKHFCYYDTLHYASLHRLWRYIDFVCWCFFPFILLLSFSILIIYKLSQKRQNSSEHIRNIISSNLRFQEVDLSKRASVLTSSSNDVEMRCNQKRDVIRSRHRHITLMLLSVAALFLLLTLPNSVYFVLDVTYGFNKAPVVNDYHQWLRYRRLTILTIIMFQLSDLQHAVNFYLYLLTSHKFRRAVSRICLIFLNLLPTFLTCTCQEKLTEIRYIYKNLDKNQYSLSCRSSVYGVLNSAQSSRCISQQMKPLYVYHGSVSKSTTAAINDMI</sequence>
<gene>
    <name evidence="10" type="ORF">EDS130_LOCUS9230</name>
    <name evidence="11" type="ORF">XAT740_LOCUS29372</name>
</gene>
<keyword evidence="3 8" id="KW-1133">Transmembrane helix</keyword>
<feature type="transmembrane region" description="Helical" evidence="8">
    <location>
        <begin position="330"/>
        <end position="353"/>
    </location>
</feature>
<dbReference type="SUPFAM" id="SSF81321">
    <property type="entry name" value="Family A G protein-coupled receptor-like"/>
    <property type="match status" value="1"/>
</dbReference>
<dbReference type="InterPro" id="IPR017452">
    <property type="entry name" value="GPCR_Rhodpsn_7TM"/>
</dbReference>
<dbReference type="Pfam" id="PF00001">
    <property type="entry name" value="7tm_1"/>
    <property type="match status" value="1"/>
</dbReference>
<organism evidence="11 12">
    <name type="scientific">Adineta ricciae</name>
    <name type="common">Rotifer</name>
    <dbReference type="NCBI Taxonomy" id="249248"/>
    <lineage>
        <taxon>Eukaryota</taxon>
        <taxon>Metazoa</taxon>
        <taxon>Spiralia</taxon>
        <taxon>Gnathifera</taxon>
        <taxon>Rotifera</taxon>
        <taxon>Eurotatoria</taxon>
        <taxon>Bdelloidea</taxon>
        <taxon>Adinetida</taxon>
        <taxon>Adinetidae</taxon>
        <taxon>Adineta</taxon>
    </lineage>
</organism>
<feature type="transmembrane region" description="Helical" evidence="8">
    <location>
        <begin position="147"/>
        <end position="167"/>
    </location>
</feature>
<dbReference type="InterPro" id="IPR000276">
    <property type="entry name" value="GPCR_Rhodpsn"/>
</dbReference>
<keyword evidence="2 8" id="KW-0812">Transmembrane</keyword>
<evidence type="ECO:0000313" key="11">
    <source>
        <dbReference type="EMBL" id="CAF1310793.1"/>
    </source>
</evidence>
<evidence type="ECO:0000256" key="6">
    <source>
        <dbReference type="ARBA" id="ARBA00023170"/>
    </source>
</evidence>
<feature type="domain" description="G-protein coupled receptors family 1 profile" evidence="9">
    <location>
        <begin position="51"/>
        <end position="352"/>
    </location>
</feature>
<evidence type="ECO:0000256" key="8">
    <source>
        <dbReference type="SAM" id="Phobius"/>
    </source>
</evidence>
<reference evidence="11" key="1">
    <citation type="submission" date="2021-02" db="EMBL/GenBank/DDBJ databases">
        <authorList>
            <person name="Nowell W R."/>
        </authorList>
    </citation>
    <scope>NUCLEOTIDE SEQUENCE</scope>
</reference>
<dbReference type="PROSITE" id="PS50262">
    <property type="entry name" value="G_PROTEIN_RECEP_F1_2"/>
    <property type="match status" value="1"/>
</dbReference>
<feature type="transmembrane region" description="Helical" evidence="8">
    <location>
        <begin position="71"/>
        <end position="93"/>
    </location>
</feature>
<dbReference type="AlphaFoldDB" id="A0A815EEL4"/>
<proteinExistence type="predicted"/>
<dbReference type="EMBL" id="CAJNOR010002556">
    <property type="protein sequence ID" value="CAF1310793.1"/>
    <property type="molecule type" value="Genomic_DNA"/>
</dbReference>
<dbReference type="Proteomes" id="UP000663852">
    <property type="component" value="Unassembled WGS sequence"/>
</dbReference>
<evidence type="ECO:0000256" key="3">
    <source>
        <dbReference type="ARBA" id="ARBA00022989"/>
    </source>
</evidence>